<organism evidence="1">
    <name type="scientific">viral metagenome</name>
    <dbReference type="NCBI Taxonomy" id="1070528"/>
    <lineage>
        <taxon>unclassified sequences</taxon>
        <taxon>metagenomes</taxon>
        <taxon>organismal metagenomes</taxon>
    </lineage>
</organism>
<dbReference type="EMBL" id="MN739951">
    <property type="protein sequence ID" value="QHT79660.1"/>
    <property type="molecule type" value="Genomic_DNA"/>
</dbReference>
<sequence length="187" mass="21365">MEKTINKKIETHQIDFKNQIKTWFETHKACIKTIDVNGSNINNTDTDLKSEFLQFVFDSPSIAFDTEDFQKRKRIKNIVASDNLCIAKRANGQQCTRSKKHESGDFCGTHIKGTPHGEINTKSDEKGKTMTKIEIWVQEIKGINYYIDSTNNVYKPEDIISNKQNPSIIAKWSLSETGVYKIPSFGI</sequence>
<dbReference type="AlphaFoldDB" id="A0A6C0HGZ9"/>
<evidence type="ECO:0000313" key="1">
    <source>
        <dbReference type="EMBL" id="QHT79660.1"/>
    </source>
</evidence>
<accession>A0A6C0HGZ9</accession>
<reference evidence="1" key="1">
    <citation type="journal article" date="2020" name="Nature">
        <title>Giant virus diversity and host interactions through global metagenomics.</title>
        <authorList>
            <person name="Schulz F."/>
            <person name="Roux S."/>
            <person name="Paez-Espino D."/>
            <person name="Jungbluth S."/>
            <person name="Walsh D.A."/>
            <person name="Denef V.J."/>
            <person name="McMahon K.D."/>
            <person name="Konstantinidis K.T."/>
            <person name="Eloe-Fadrosh E.A."/>
            <person name="Kyrpides N.C."/>
            <person name="Woyke T."/>
        </authorList>
    </citation>
    <scope>NUCLEOTIDE SEQUENCE</scope>
    <source>
        <strain evidence="1">GVMAG-M-3300023184-101</strain>
    </source>
</reference>
<name>A0A6C0HGZ9_9ZZZZ</name>
<protein>
    <submittedName>
        <fullName evidence="1">Uncharacterized protein</fullName>
    </submittedName>
</protein>
<proteinExistence type="predicted"/>